<dbReference type="EMBL" id="KQ977190">
    <property type="protein sequence ID" value="KYN05026.1"/>
    <property type="molecule type" value="Genomic_DNA"/>
</dbReference>
<reference evidence="1 2" key="1">
    <citation type="submission" date="2016-03" db="EMBL/GenBank/DDBJ databases">
        <title>Cyphomyrmex costatus WGS genome.</title>
        <authorList>
            <person name="Nygaard S."/>
            <person name="Hu H."/>
            <person name="Boomsma J."/>
            <person name="Zhang G."/>
        </authorList>
    </citation>
    <scope>NUCLEOTIDE SEQUENCE [LARGE SCALE GENOMIC DNA]</scope>
    <source>
        <strain evidence="1">MS0001</strain>
        <tissue evidence="1">Whole body</tissue>
    </source>
</reference>
<name>A0A151IKM3_9HYME</name>
<sequence length="145" mass="16499">MVTKKTFIASRSFVVIDNHLSKRLAPDIREVHVVNRHSRNVRVFMSIYMQATCGLDILMDFRIMMDQGGTILFISAMMAPPRDYVEPTYLHTSAEEAPLLAGFLINVISRFRGKKSFTCRLLSYITLPGEEITVSFALVTPLFRP</sequence>
<evidence type="ECO:0000313" key="2">
    <source>
        <dbReference type="Proteomes" id="UP000078542"/>
    </source>
</evidence>
<keyword evidence="2" id="KW-1185">Reference proteome</keyword>
<dbReference type="Proteomes" id="UP000078542">
    <property type="component" value="Unassembled WGS sequence"/>
</dbReference>
<dbReference type="AlphaFoldDB" id="A0A151IKM3"/>
<organism evidence="1 2">
    <name type="scientific">Cyphomyrmex costatus</name>
    <dbReference type="NCBI Taxonomy" id="456900"/>
    <lineage>
        <taxon>Eukaryota</taxon>
        <taxon>Metazoa</taxon>
        <taxon>Ecdysozoa</taxon>
        <taxon>Arthropoda</taxon>
        <taxon>Hexapoda</taxon>
        <taxon>Insecta</taxon>
        <taxon>Pterygota</taxon>
        <taxon>Neoptera</taxon>
        <taxon>Endopterygota</taxon>
        <taxon>Hymenoptera</taxon>
        <taxon>Apocrita</taxon>
        <taxon>Aculeata</taxon>
        <taxon>Formicoidea</taxon>
        <taxon>Formicidae</taxon>
        <taxon>Myrmicinae</taxon>
        <taxon>Cyphomyrmex</taxon>
    </lineage>
</organism>
<proteinExistence type="predicted"/>
<protein>
    <submittedName>
        <fullName evidence="1">Uncharacterized protein</fullName>
    </submittedName>
</protein>
<gene>
    <name evidence="1" type="ORF">ALC62_04082</name>
</gene>
<accession>A0A151IKM3</accession>
<evidence type="ECO:0000313" key="1">
    <source>
        <dbReference type="EMBL" id="KYN05026.1"/>
    </source>
</evidence>